<comment type="caution">
    <text evidence="1">The sequence shown here is derived from an EMBL/GenBank/DDBJ whole genome shotgun (WGS) entry which is preliminary data.</text>
</comment>
<proteinExistence type="predicted"/>
<evidence type="ECO:0000313" key="1">
    <source>
        <dbReference type="EMBL" id="MBC3795670.1"/>
    </source>
</evidence>
<keyword evidence="2" id="KW-1185">Reference proteome</keyword>
<dbReference type="Proteomes" id="UP000653358">
    <property type="component" value="Unassembled WGS sequence"/>
</dbReference>
<reference evidence="1 2" key="1">
    <citation type="journal article" date="2020" name="mSystems">
        <title>Defining Genomic and Predicted Metabolic Features of the Acetobacterium Genus.</title>
        <authorList>
            <person name="Ross D.E."/>
            <person name="Marshall C.W."/>
            <person name="Gulliver D."/>
            <person name="May H.D."/>
            <person name="Norman R.S."/>
        </authorList>
    </citation>
    <scope>NUCLEOTIDE SEQUENCE [LARGE SCALE GENOMIC DNA]</scope>
    <source>
        <strain evidence="1 2">DSM 9173</strain>
    </source>
</reference>
<dbReference type="EMBL" id="WJBB01000001">
    <property type="protein sequence ID" value="MBC3795670.1"/>
    <property type="molecule type" value="Genomic_DNA"/>
</dbReference>
<dbReference type="RefSeq" id="WP_148601954.1">
    <property type="nucleotide sequence ID" value="NZ_RXYB01000001.1"/>
</dbReference>
<gene>
    <name evidence="1" type="ORF">GH807_01210</name>
</gene>
<organism evidence="1 2">
    <name type="scientific">Acetobacterium tundrae</name>
    <dbReference type="NCBI Taxonomy" id="132932"/>
    <lineage>
        <taxon>Bacteria</taxon>
        <taxon>Bacillati</taxon>
        <taxon>Bacillota</taxon>
        <taxon>Clostridia</taxon>
        <taxon>Eubacteriales</taxon>
        <taxon>Eubacteriaceae</taxon>
        <taxon>Acetobacterium</taxon>
    </lineage>
</organism>
<protein>
    <submittedName>
        <fullName evidence="1">Uncharacterized protein</fullName>
    </submittedName>
</protein>
<accession>A0ABR6WHQ3</accession>
<name>A0ABR6WHQ3_9FIRM</name>
<evidence type="ECO:0000313" key="2">
    <source>
        <dbReference type="Proteomes" id="UP000653358"/>
    </source>
</evidence>
<dbReference type="Gene3D" id="3.40.630.30">
    <property type="match status" value="1"/>
</dbReference>
<sequence>MGFKAILIYGDPRFHGRLGFRAAEKYDIITSEGYFAIGLLAYELQPGALENISGDSKSHQPIRSTKLRWKRLSDPLKRRKNTKLIFIKSFRFY</sequence>